<gene>
    <name evidence="2" type="ORF">Lnau_1954</name>
</gene>
<keyword evidence="1" id="KW-0732">Signal</keyword>
<dbReference type="EMBL" id="LNYO01000017">
    <property type="protein sequence ID" value="KTD35064.1"/>
    <property type="molecule type" value="Genomic_DNA"/>
</dbReference>
<feature type="chain" id="PRO_5006915807" description="Secreted protein" evidence="1">
    <location>
        <begin position="26"/>
        <end position="84"/>
    </location>
</feature>
<reference evidence="2 3" key="1">
    <citation type="submission" date="2015-11" db="EMBL/GenBank/DDBJ databases">
        <title>Genomic analysis of 38 Legionella species identifies large and diverse effector repertoires.</title>
        <authorList>
            <person name="Burstein D."/>
            <person name="Amaro F."/>
            <person name="Zusman T."/>
            <person name="Lifshitz Z."/>
            <person name="Cohen O."/>
            <person name="Gilbert J.A."/>
            <person name="Pupko T."/>
            <person name="Shuman H.A."/>
            <person name="Segal G."/>
        </authorList>
    </citation>
    <scope>NUCLEOTIDE SEQUENCE [LARGE SCALE GENOMIC DNA]</scope>
    <source>
        <strain evidence="2 3">ATCC 49506</strain>
    </source>
</reference>
<dbReference type="RefSeq" id="WP_058504965.1">
    <property type="nucleotide sequence ID" value="NZ_CAAAIF010000010.1"/>
</dbReference>
<feature type="signal peptide" evidence="1">
    <location>
        <begin position="1"/>
        <end position="25"/>
    </location>
</feature>
<protein>
    <recommendedName>
        <fullName evidence="4">Secreted protein</fullName>
    </recommendedName>
</protein>
<dbReference type="Proteomes" id="UP000054725">
    <property type="component" value="Unassembled WGS sequence"/>
</dbReference>
<comment type="caution">
    <text evidence="2">The sequence shown here is derived from an EMBL/GenBank/DDBJ whole genome shotgun (WGS) entry which is preliminary data.</text>
</comment>
<organism evidence="2 3">
    <name type="scientific">Legionella nautarum</name>
    <dbReference type="NCBI Taxonomy" id="45070"/>
    <lineage>
        <taxon>Bacteria</taxon>
        <taxon>Pseudomonadati</taxon>
        <taxon>Pseudomonadota</taxon>
        <taxon>Gammaproteobacteria</taxon>
        <taxon>Legionellales</taxon>
        <taxon>Legionellaceae</taxon>
        <taxon>Legionella</taxon>
    </lineage>
</organism>
<accession>A0A0W0WRW8</accession>
<name>A0A0W0WRW8_9GAMM</name>
<sequence length="84" mass="8933">MKIPFIRAFISCLVITVSTFSIAYAANISPPQGVNPSGLQLAGSWECFGGQKVCTNIPNVTGGTVPYCHCETLFEKAPPNTKAK</sequence>
<dbReference type="PATRIC" id="fig|45070.6.peg.2057"/>
<evidence type="ECO:0000256" key="1">
    <source>
        <dbReference type="SAM" id="SignalP"/>
    </source>
</evidence>
<proteinExistence type="predicted"/>
<dbReference type="AlphaFoldDB" id="A0A0W0WRW8"/>
<keyword evidence="3" id="KW-1185">Reference proteome</keyword>
<evidence type="ECO:0008006" key="4">
    <source>
        <dbReference type="Google" id="ProtNLM"/>
    </source>
</evidence>
<evidence type="ECO:0000313" key="3">
    <source>
        <dbReference type="Proteomes" id="UP000054725"/>
    </source>
</evidence>
<evidence type="ECO:0000313" key="2">
    <source>
        <dbReference type="EMBL" id="KTD35064.1"/>
    </source>
</evidence>